<comment type="caution">
    <text evidence="4">The sequence shown here is derived from an EMBL/GenBank/DDBJ whole genome shotgun (WGS) entry which is preliminary data.</text>
</comment>
<feature type="compositionally biased region" description="Polar residues" evidence="2">
    <location>
        <begin position="422"/>
        <end position="436"/>
    </location>
</feature>
<evidence type="ECO:0000259" key="3">
    <source>
        <dbReference type="Pfam" id="PF19031"/>
    </source>
</evidence>
<feature type="compositionally biased region" description="Basic and acidic residues" evidence="2">
    <location>
        <begin position="391"/>
        <end position="401"/>
    </location>
</feature>
<sequence>MTSPVSTTVITAPPSVSHFVIFNPTLSLATATSRTDTEERDKDEEDDLKEAAQIVFYTSREAGGVSRDRMLRQVGLAKGLMGFADMLAKDKAKYWSIHAHKSRLLIYSPETDFYIYICITLAHTAEKKDPTPSAQGLSDQMLVDALARGYEDFRLLHGTLASHPPSSTTSSLLDKYFTRFAFSFESTYLTSPPSLSTWICGYPSSSSSSPSIDDVVAPFRQVVNQDCDIYIIGKDGPLYGSTSDQALIRYLLNLVQASLPQLSIATDPSLPRTDTRSSLGFGLLGRGRKKDDLRKASWTTLSLANWVPDIRRTSSPLPDQGKVSDQTAVPPSENTMNDSKGKWGFGLGGLGDVVGSVGTAFGRGGGAPRESVHISKEHSGPKSASSNATEEDVKVSVERDTSGPGVETTRLPASPMPVKPQETVSSVEPNMNASSKEQTDPHHVEQSDVSLPELESAVEPSVDLEWDDRSMWLLSDDDTFQNRTICWIIRDSVLVSVLFPNKPTPPYDLPSTSATLDLFSRLSSTSPMTTQPAHSSISRPSTPDSGSTSANSWLSKLGQGILERQGEFDFASEHTLSELRGTLKSDPMISEIYAKMPASQFVVAKHTAEKELYLHVGRKEASLTDAEQAVRSFARSNPDFGG</sequence>
<dbReference type="GO" id="GO:0016192">
    <property type="term" value="P:vesicle-mediated transport"/>
    <property type="evidence" value="ECO:0007669"/>
    <property type="project" value="InterPro"/>
</dbReference>
<name>A0AAW0Z3L0_9TREE</name>
<dbReference type="KEGG" id="kne:92179170"/>
<dbReference type="AlphaFoldDB" id="A0AAW0Z3L0"/>
<feature type="compositionally biased region" description="Basic and acidic residues" evidence="2">
    <location>
        <begin position="437"/>
        <end position="446"/>
    </location>
</feature>
<reference evidence="4 5" key="1">
    <citation type="journal article" date="2024" name="bioRxiv">
        <title>Comparative genomics of Cryptococcus and Kwoniella reveals pathogenesis evolution and contrasting karyotype dynamics via intercentromeric recombination or chromosome fusion.</title>
        <authorList>
            <person name="Coelho M.A."/>
            <person name="David-Palma M."/>
            <person name="Shea T."/>
            <person name="Bowers K."/>
            <person name="McGinley-Smith S."/>
            <person name="Mohammad A.W."/>
            <person name="Gnirke A."/>
            <person name="Yurkov A.M."/>
            <person name="Nowrousian M."/>
            <person name="Sun S."/>
            <person name="Cuomo C.A."/>
            <person name="Heitman J."/>
        </authorList>
    </citation>
    <scope>NUCLEOTIDE SEQUENCE [LARGE SCALE GENOMIC DNA]</scope>
    <source>
        <strain evidence="4 5">CBS 13917</strain>
    </source>
</reference>
<feature type="region of interest" description="Disordered" evidence="2">
    <location>
        <begin position="310"/>
        <end position="342"/>
    </location>
</feature>
<dbReference type="PANTHER" id="PTHR13056:SF0">
    <property type="entry name" value="VACUOLAR FUSION PROTEIN CCZ1 HOMOLOG-RELATED"/>
    <property type="match status" value="1"/>
</dbReference>
<dbReference type="PANTHER" id="PTHR13056">
    <property type="entry name" value="VACUOLAR FUSION PROTEIN CCZ1 HOMOLOG-RELATED"/>
    <property type="match status" value="1"/>
</dbReference>
<dbReference type="GeneID" id="92179170"/>
<evidence type="ECO:0000313" key="5">
    <source>
        <dbReference type="Proteomes" id="UP001388673"/>
    </source>
</evidence>
<feature type="region of interest" description="Disordered" evidence="2">
    <location>
        <begin position="361"/>
        <end position="456"/>
    </location>
</feature>
<dbReference type="GO" id="GO:0035658">
    <property type="term" value="C:Mon1-Ccz1 complex"/>
    <property type="evidence" value="ECO:0007669"/>
    <property type="project" value="InterPro"/>
</dbReference>
<evidence type="ECO:0000313" key="4">
    <source>
        <dbReference type="EMBL" id="KAK8864661.1"/>
    </source>
</evidence>
<dbReference type="Proteomes" id="UP001388673">
    <property type="component" value="Unassembled WGS sequence"/>
</dbReference>
<proteinExistence type="inferred from homology"/>
<comment type="similarity">
    <text evidence="1">Belongs to the CCZ1 family.</text>
</comment>
<evidence type="ECO:0000256" key="1">
    <source>
        <dbReference type="ARBA" id="ARBA00005352"/>
    </source>
</evidence>
<feature type="compositionally biased region" description="Basic and acidic residues" evidence="2">
    <location>
        <begin position="370"/>
        <end position="380"/>
    </location>
</feature>
<protein>
    <recommendedName>
        <fullName evidence="3">CCZ1/INTU/HSP4 first Longin domain-containing protein</fullName>
    </recommendedName>
</protein>
<dbReference type="RefSeq" id="XP_066804957.1">
    <property type="nucleotide sequence ID" value="XM_066945034.1"/>
</dbReference>
<evidence type="ECO:0000256" key="2">
    <source>
        <dbReference type="SAM" id="MobiDB-lite"/>
    </source>
</evidence>
<dbReference type="Pfam" id="PF19031">
    <property type="entry name" value="Intu_longin_1"/>
    <property type="match status" value="1"/>
</dbReference>
<feature type="domain" description="CCZ1/INTU/HSP4 first Longin" evidence="3">
    <location>
        <begin position="48"/>
        <end position="158"/>
    </location>
</feature>
<keyword evidence="5" id="KW-1185">Reference proteome</keyword>
<gene>
    <name evidence="4" type="ORF">IAR55_001911</name>
</gene>
<dbReference type="InterPro" id="IPR013176">
    <property type="entry name" value="Ccz1"/>
</dbReference>
<feature type="compositionally biased region" description="Polar residues" evidence="2">
    <location>
        <begin position="313"/>
        <end position="337"/>
    </location>
</feature>
<feature type="region of interest" description="Disordered" evidence="2">
    <location>
        <begin position="524"/>
        <end position="551"/>
    </location>
</feature>
<dbReference type="EMBL" id="JBCAWK010000003">
    <property type="protein sequence ID" value="KAK8864661.1"/>
    <property type="molecule type" value="Genomic_DNA"/>
</dbReference>
<accession>A0AAW0Z3L0</accession>
<dbReference type="InterPro" id="IPR043987">
    <property type="entry name" value="CCZ1/INTU/HSP4_longin_1"/>
</dbReference>
<organism evidence="4 5">
    <name type="scientific">Kwoniella newhampshirensis</name>
    <dbReference type="NCBI Taxonomy" id="1651941"/>
    <lineage>
        <taxon>Eukaryota</taxon>
        <taxon>Fungi</taxon>
        <taxon>Dikarya</taxon>
        <taxon>Basidiomycota</taxon>
        <taxon>Agaricomycotina</taxon>
        <taxon>Tremellomycetes</taxon>
        <taxon>Tremellales</taxon>
        <taxon>Cryptococcaceae</taxon>
        <taxon>Kwoniella</taxon>
    </lineage>
</organism>